<feature type="compositionally biased region" description="Low complexity" evidence="3">
    <location>
        <begin position="27"/>
        <end position="59"/>
    </location>
</feature>
<feature type="compositionally biased region" description="Low complexity" evidence="3">
    <location>
        <begin position="198"/>
        <end position="208"/>
    </location>
</feature>
<feature type="compositionally biased region" description="Acidic residues" evidence="3">
    <location>
        <begin position="671"/>
        <end position="680"/>
    </location>
</feature>
<gene>
    <name evidence="5" type="ORF">RHOBADRAFT_55442</name>
</gene>
<feature type="region of interest" description="Disordered" evidence="3">
    <location>
        <begin position="326"/>
        <end position="484"/>
    </location>
</feature>
<dbReference type="InterPro" id="IPR015943">
    <property type="entry name" value="WD40/YVTN_repeat-like_dom_sf"/>
</dbReference>
<dbReference type="SUPFAM" id="SSF50978">
    <property type="entry name" value="WD40 repeat-like"/>
    <property type="match status" value="1"/>
</dbReference>
<dbReference type="InterPro" id="IPR036322">
    <property type="entry name" value="WD40_repeat_dom_sf"/>
</dbReference>
<dbReference type="RefSeq" id="XP_018268798.1">
    <property type="nucleotide sequence ID" value="XM_018417851.1"/>
</dbReference>
<keyword evidence="1" id="KW-0175">Coiled coil</keyword>
<feature type="region of interest" description="Disordered" evidence="3">
    <location>
        <begin position="1"/>
        <end position="76"/>
    </location>
</feature>
<evidence type="ECO:0000313" key="6">
    <source>
        <dbReference type="Proteomes" id="UP000053890"/>
    </source>
</evidence>
<feature type="repeat" description="WD" evidence="2">
    <location>
        <begin position="836"/>
        <end position="872"/>
    </location>
</feature>
<dbReference type="Gene3D" id="2.130.10.10">
    <property type="entry name" value="YVTN repeat-like/Quinoprotein amine dehydrogenase"/>
    <property type="match status" value="2"/>
</dbReference>
<feature type="compositionally biased region" description="Basic and acidic residues" evidence="3">
    <location>
        <begin position="752"/>
        <end position="766"/>
    </location>
</feature>
<dbReference type="OrthoDB" id="727118at2759"/>
<feature type="compositionally biased region" description="Low complexity" evidence="3">
    <location>
        <begin position="570"/>
        <end position="582"/>
    </location>
</feature>
<dbReference type="GeneID" id="28978299"/>
<dbReference type="InterPro" id="IPR051488">
    <property type="entry name" value="WD_repeat_striatin"/>
</dbReference>
<organism evidence="5 6">
    <name type="scientific">Rhodotorula graminis (strain WP1)</name>
    <dbReference type="NCBI Taxonomy" id="578459"/>
    <lineage>
        <taxon>Eukaryota</taxon>
        <taxon>Fungi</taxon>
        <taxon>Dikarya</taxon>
        <taxon>Basidiomycota</taxon>
        <taxon>Pucciniomycotina</taxon>
        <taxon>Microbotryomycetes</taxon>
        <taxon>Sporidiobolales</taxon>
        <taxon>Sporidiobolaceae</taxon>
        <taxon>Rhodotorula</taxon>
    </lineage>
</organism>
<feature type="compositionally biased region" description="Low complexity" evidence="3">
    <location>
        <begin position="370"/>
        <end position="401"/>
    </location>
</feature>
<feature type="region of interest" description="Disordered" evidence="3">
    <location>
        <begin position="150"/>
        <end position="181"/>
    </location>
</feature>
<dbReference type="PANTHER" id="PTHR15653:SF0">
    <property type="entry name" value="CONNECTOR OF KINASE TO AP-1, ISOFORM E"/>
    <property type="match status" value="1"/>
</dbReference>
<dbReference type="EMBL" id="KQ474085">
    <property type="protein sequence ID" value="KPV72749.1"/>
    <property type="molecule type" value="Genomic_DNA"/>
</dbReference>
<dbReference type="Pfam" id="PF08232">
    <property type="entry name" value="Striatin"/>
    <property type="match status" value="1"/>
</dbReference>
<feature type="domain" description="Striatin N-terminal" evidence="4">
    <location>
        <begin position="79"/>
        <end position="149"/>
    </location>
</feature>
<proteinExistence type="predicted"/>
<evidence type="ECO:0000256" key="1">
    <source>
        <dbReference type="ARBA" id="ARBA00023054"/>
    </source>
</evidence>
<sequence length="1163" mass="120502">MLPWNPPSAFSLTGDQQQQRYGYNDGGSTMQSSHQQQQQSPTGNQQQQQMSPQQQQQQQLAPGAIPPPPTNQSAYPPMTLAATLHFLQSEHRRYARDRNEWEIERAEMRARIALLEGEKRGNEAALKSLGRRCKMLEMALRGERSKFLSTTNALGGTPSVSGTASPIPGGTPALGKDSLAAVGGIPPHKLAALQKDTPASSASAPVSPGGEQLKSAPMAASSSTPGPSANVPPPSTSTSTSTASSSVPAHARGDSLSVPAAAPNGHNTGTWSSAASAAAASAGARDPRGKARSREYLKQCLQEITYLTSSATLNPLAAHSYAAPSVPRPRKVLPDQVPPTSAPGVINLAPPPAGSAQTGEVPPLAAGGETSSAPSSSSAPTPSKSAPAVLSPAPAAESSSSTNKPAPHHDLLTSFPSDPPSAFVPLRRQISQPGQQGPGALSRSSNPHQLQGQSRKQRHDAALDAEIARLAAPEANEDKPDDVSAALAAEKGALISQRELPLVAPVVAEPEPLVKEDEVVNAAPGAASEKGAGPSSSSSNDVEPSTDLDFDGEHDAEPEPKAEPVKFSPEELALQAAHAAPEANEEKPDDAVALIATAGEDGEDESQVEDKDVASQEDSDEPAPSILDASRASIGRAGGTLSRGRGQRKSLAAVLASSGLSGEPGAAAGAPEDEGVGEEEGDAPTAIFAAGGAAGRGDEWRKKLQEAGRRAYPGFAGRAGAGAGGDKELDAMEWDLEAATADDEEGEGVGEGGKKQKERVGKKGGEEDTVGLSEGERLKPRRVLRSHLDAVRVVASVRVDGIELVVTGGDDGVLKLWPNVVGKPGSRGDLEPVVTLRGHIGPITAVAVSRPSSPGAEPFLFSASLDSTIRVWAFPSPSHDTYDPVDPSLAQGVLEPGADAVWGLASLSRDRLACITADGSIQVWDWRRRARLASWTYGVVEPAKGSLRKRPAQVPTPTALAVAEAELEHSQGDKEYLVVAFQNAVVKVFDAEDGRQVRRIQADESADGTPETQINALAVDADLSLVATAHEDRFIRIFDLQTGECLVSSLAHLDGVTSLAFSPEASTSSSAFSLESLEALSSCSEMRIALASVSHDTSLRMWNLRVDCTGAGKSSLTCVQEASTHRVKGAEGVLAVAFAHGGKGAVSAVVTAGADGTARVWER</sequence>
<dbReference type="OMA" id="CKMLEMA"/>
<evidence type="ECO:0000256" key="2">
    <source>
        <dbReference type="PROSITE-ProRule" id="PRU00221"/>
    </source>
</evidence>
<feature type="compositionally biased region" description="Polar residues" evidence="3">
    <location>
        <begin position="8"/>
        <end position="21"/>
    </location>
</feature>
<evidence type="ECO:0000256" key="3">
    <source>
        <dbReference type="SAM" id="MobiDB-lite"/>
    </source>
</evidence>
<name>A0A0N8PZM6_RHOGW</name>
<feature type="compositionally biased region" description="Low complexity" evidence="3">
    <location>
        <begin position="236"/>
        <end position="249"/>
    </location>
</feature>
<dbReference type="InterPro" id="IPR013258">
    <property type="entry name" value="Striatin_N"/>
</dbReference>
<feature type="compositionally biased region" description="Low complexity" evidence="3">
    <location>
        <begin position="522"/>
        <end position="539"/>
    </location>
</feature>
<evidence type="ECO:0000259" key="4">
    <source>
        <dbReference type="Pfam" id="PF08232"/>
    </source>
</evidence>
<feature type="region of interest" description="Disordered" evidence="3">
    <location>
        <begin position="509"/>
        <end position="680"/>
    </location>
</feature>
<feature type="region of interest" description="Disordered" evidence="3">
    <location>
        <begin position="194"/>
        <end position="273"/>
    </location>
</feature>
<dbReference type="AlphaFoldDB" id="A0A0N8PZM6"/>
<keyword evidence="2" id="KW-0853">WD repeat</keyword>
<dbReference type="Proteomes" id="UP000053890">
    <property type="component" value="Unassembled WGS sequence"/>
</dbReference>
<dbReference type="PANTHER" id="PTHR15653">
    <property type="entry name" value="STRIATIN"/>
    <property type="match status" value="1"/>
</dbReference>
<accession>A0A0N8PZM6</accession>
<feature type="repeat" description="WD" evidence="2">
    <location>
        <begin position="1149"/>
        <end position="1163"/>
    </location>
</feature>
<dbReference type="SMART" id="SM00320">
    <property type="entry name" value="WD40"/>
    <property type="match status" value="6"/>
</dbReference>
<protein>
    <recommendedName>
        <fullName evidence="4">Striatin N-terminal domain-containing protein</fullName>
    </recommendedName>
</protein>
<dbReference type="PROSITE" id="PS50082">
    <property type="entry name" value="WD_REPEATS_2"/>
    <property type="match status" value="2"/>
</dbReference>
<feature type="compositionally biased region" description="Basic and acidic residues" evidence="3">
    <location>
        <begin position="551"/>
        <end position="564"/>
    </location>
</feature>
<feature type="compositionally biased region" description="Polar residues" evidence="3">
    <location>
        <begin position="150"/>
        <end position="164"/>
    </location>
</feature>
<dbReference type="STRING" id="578459.A0A0N8PZM6"/>
<evidence type="ECO:0000313" key="5">
    <source>
        <dbReference type="EMBL" id="KPV72749.1"/>
    </source>
</evidence>
<feature type="region of interest" description="Disordered" evidence="3">
    <location>
        <begin position="740"/>
        <end position="774"/>
    </location>
</feature>
<dbReference type="Gene3D" id="1.20.5.300">
    <property type="match status" value="1"/>
</dbReference>
<dbReference type="Pfam" id="PF00400">
    <property type="entry name" value="WD40"/>
    <property type="match status" value="3"/>
</dbReference>
<keyword evidence="6" id="KW-1185">Reference proteome</keyword>
<feature type="compositionally biased region" description="Low complexity" evidence="3">
    <location>
        <begin position="650"/>
        <end position="670"/>
    </location>
</feature>
<reference evidence="5 6" key="1">
    <citation type="journal article" date="2015" name="Front. Microbiol.">
        <title>Genome sequence of the plant growth promoting endophytic yeast Rhodotorula graminis WP1.</title>
        <authorList>
            <person name="Firrincieli A."/>
            <person name="Otillar R."/>
            <person name="Salamov A."/>
            <person name="Schmutz J."/>
            <person name="Khan Z."/>
            <person name="Redman R.S."/>
            <person name="Fleck N.D."/>
            <person name="Lindquist E."/>
            <person name="Grigoriev I.V."/>
            <person name="Doty S.L."/>
        </authorList>
    </citation>
    <scope>NUCLEOTIDE SEQUENCE [LARGE SCALE GENOMIC DNA]</scope>
    <source>
        <strain evidence="5 6">WP1</strain>
    </source>
</reference>
<feature type="compositionally biased region" description="Polar residues" evidence="3">
    <location>
        <begin position="442"/>
        <end position="454"/>
    </location>
</feature>
<dbReference type="InterPro" id="IPR001680">
    <property type="entry name" value="WD40_rpt"/>
</dbReference>